<organism evidence="2 3">
    <name type="scientific">Paenibacillus ihbetae</name>
    <dbReference type="NCBI Taxonomy" id="1870820"/>
    <lineage>
        <taxon>Bacteria</taxon>
        <taxon>Bacillati</taxon>
        <taxon>Bacillota</taxon>
        <taxon>Bacilli</taxon>
        <taxon>Bacillales</taxon>
        <taxon>Paenibacillaceae</taxon>
        <taxon>Paenibacillus</taxon>
    </lineage>
</organism>
<protein>
    <submittedName>
        <fullName evidence="2">Uncharacterized protein</fullName>
    </submittedName>
</protein>
<evidence type="ECO:0000313" key="2">
    <source>
        <dbReference type="EMBL" id="OOC52382.1"/>
    </source>
</evidence>
<comment type="caution">
    <text evidence="2">The sequence shown here is derived from an EMBL/GenBank/DDBJ whole genome shotgun (WGS) entry which is preliminary data.</text>
</comment>
<keyword evidence="3" id="KW-1185">Reference proteome</keyword>
<feature type="region of interest" description="Disordered" evidence="1">
    <location>
        <begin position="1"/>
        <end position="94"/>
    </location>
</feature>
<evidence type="ECO:0000313" key="3">
    <source>
        <dbReference type="Proteomes" id="UP000189059"/>
    </source>
</evidence>
<proteinExistence type="predicted"/>
<sequence length="94" mass="9712">MLPLGMPSRGPGPSPQTADADSRQAKVEEAGWGRLQSGSCNPDCPLPGSAAPALALAPEAAPAGEPYRGSQPNKKKQASSASRQAEMEETCFFN</sequence>
<reference evidence="2 3" key="1">
    <citation type="submission" date="2016-12" db="EMBL/GenBank/DDBJ databases">
        <title>Genome sequencing and description of Paenibacillus sp. nov. from high altitude lake in the Indian Trans- Himalayas.</title>
        <authorList>
            <person name="Kiran S."/>
            <person name="Swarnkar M.K."/>
            <person name="Rana A."/>
            <person name="Tewari R."/>
            <person name="Gulati A."/>
        </authorList>
    </citation>
    <scope>NUCLEOTIDE SEQUENCE [LARGE SCALE GENOMIC DNA]</scope>
    <source>
        <strain evidence="2 3">IHBB 9951</strain>
    </source>
</reference>
<accession>A0ABX3JMC9</accession>
<gene>
    <name evidence="2" type="ORF">BBD40_29075</name>
</gene>
<feature type="compositionally biased region" description="Low complexity" evidence="1">
    <location>
        <begin position="46"/>
        <end position="66"/>
    </location>
</feature>
<dbReference type="EMBL" id="MRVI01000004">
    <property type="protein sequence ID" value="OOC52382.1"/>
    <property type="molecule type" value="Genomic_DNA"/>
</dbReference>
<feature type="compositionally biased region" description="Basic and acidic residues" evidence="1">
    <location>
        <begin position="20"/>
        <end position="31"/>
    </location>
</feature>
<name>A0ABX3JMC9_9BACL</name>
<evidence type="ECO:0000256" key="1">
    <source>
        <dbReference type="SAM" id="MobiDB-lite"/>
    </source>
</evidence>
<dbReference type="Proteomes" id="UP000189059">
    <property type="component" value="Unassembled WGS sequence"/>
</dbReference>